<keyword evidence="4" id="KW-1185">Reference proteome</keyword>
<dbReference type="InParanoid" id="B7Q206"/>
<reference evidence="3" key="2">
    <citation type="submission" date="2020-05" db="UniProtKB">
        <authorList>
            <consortium name="EnsemblMetazoa"/>
        </authorList>
    </citation>
    <scope>IDENTIFICATION</scope>
    <source>
        <strain evidence="3">wikel</strain>
    </source>
</reference>
<gene>
    <name evidence="2" type="ORF">IscW_ISCW008806</name>
</gene>
<evidence type="ECO:0000313" key="2">
    <source>
        <dbReference type="EMBL" id="EEC12878.1"/>
    </source>
</evidence>
<reference evidence="2 4" key="1">
    <citation type="submission" date="2008-03" db="EMBL/GenBank/DDBJ databases">
        <title>Annotation of Ixodes scapularis.</title>
        <authorList>
            <consortium name="Ixodes scapularis Genome Project Consortium"/>
            <person name="Caler E."/>
            <person name="Hannick L.I."/>
            <person name="Bidwell S."/>
            <person name="Joardar V."/>
            <person name="Thiagarajan M."/>
            <person name="Amedeo P."/>
            <person name="Galinsky K.J."/>
            <person name="Schobel S."/>
            <person name="Inman J."/>
            <person name="Hostetler J."/>
            <person name="Miller J."/>
            <person name="Hammond M."/>
            <person name="Megy K."/>
            <person name="Lawson D."/>
            <person name="Kodira C."/>
            <person name="Sutton G."/>
            <person name="Meyer J."/>
            <person name="Hill C.A."/>
            <person name="Birren B."/>
            <person name="Nene V."/>
            <person name="Collins F."/>
            <person name="Alarcon-Chaidez F."/>
            <person name="Wikel S."/>
            <person name="Strausberg R."/>
        </authorList>
    </citation>
    <scope>NUCLEOTIDE SEQUENCE [LARGE SCALE GENOMIC DNA]</scope>
    <source>
        <strain evidence="4">Wikel</strain>
        <strain evidence="2">Wikel colony</strain>
    </source>
</reference>
<feature type="region of interest" description="Disordered" evidence="1">
    <location>
        <begin position="1"/>
        <end position="42"/>
    </location>
</feature>
<organism>
    <name type="scientific">Ixodes scapularis</name>
    <name type="common">Black-legged tick</name>
    <name type="synonym">Deer tick</name>
    <dbReference type="NCBI Taxonomy" id="6945"/>
    <lineage>
        <taxon>Eukaryota</taxon>
        <taxon>Metazoa</taxon>
        <taxon>Ecdysozoa</taxon>
        <taxon>Arthropoda</taxon>
        <taxon>Chelicerata</taxon>
        <taxon>Arachnida</taxon>
        <taxon>Acari</taxon>
        <taxon>Parasitiformes</taxon>
        <taxon>Ixodida</taxon>
        <taxon>Ixodoidea</taxon>
        <taxon>Ixodidae</taxon>
        <taxon>Ixodinae</taxon>
        <taxon>Ixodes</taxon>
    </lineage>
</organism>
<dbReference type="VEuPathDB" id="VectorBase:ISCI008806"/>
<name>B7Q206_IXOSC</name>
<sequence length="60" mass="6366">MAKSRLTGPKPPLSWVTGPKSANRPQASSKPANRPQAGILPNPAYQPQLATMCSSVFVFS</sequence>
<evidence type="ECO:0000313" key="3">
    <source>
        <dbReference type="EnsemblMetazoa" id="ISCW008806-PA"/>
    </source>
</evidence>
<evidence type="ECO:0000256" key="1">
    <source>
        <dbReference type="SAM" id="MobiDB-lite"/>
    </source>
</evidence>
<dbReference type="PaxDb" id="6945-B7Q206"/>
<dbReference type="EMBL" id="DS840634">
    <property type="protein sequence ID" value="EEC12878.1"/>
    <property type="molecule type" value="Genomic_DNA"/>
</dbReference>
<dbReference type="AlphaFoldDB" id="B7Q206"/>
<dbReference type="Proteomes" id="UP000001555">
    <property type="component" value="Unassembled WGS sequence"/>
</dbReference>
<dbReference type="EMBL" id="ABJB011133154">
    <property type="status" value="NOT_ANNOTATED_CDS"/>
    <property type="molecule type" value="Genomic_DNA"/>
</dbReference>
<protein>
    <submittedName>
        <fullName evidence="2 3">Uncharacterized protein</fullName>
    </submittedName>
</protein>
<dbReference type="HOGENOM" id="CLU_2944259_0_0_1"/>
<accession>B7Q206</accession>
<dbReference type="EnsemblMetazoa" id="ISCW008806-RA">
    <property type="protein sequence ID" value="ISCW008806-PA"/>
    <property type="gene ID" value="ISCW008806"/>
</dbReference>
<evidence type="ECO:0000313" key="4">
    <source>
        <dbReference type="Proteomes" id="UP000001555"/>
    </source>
</evidence>
<proteinExistence type="predicted"/>
<dbReference type="VEuPathDB" id="VectorBase:ISCW008806"/>